<gene>
    <name evidence="4" type="ORF">DSTB1V02_LOCUS7877</name>
</gene>
<sequence>MTADKVTPSPTNSLRRIGSRDRLKQLVGLPTSSSTVWNASDHGTGDELHHVTSLAALPHSSMKRVSSSSSIASAAAIGSLLNPVSIPYAVQCVKIWQGLLALEKDPHPEVAQLAHSVISSITSKAHSTSRDITASASPSSSKANLTIGGSPPHCVTPGTSPQTFSALHTSTPNKSLTNRIRRVSDRLSSSHSFTQEESCEVECIHQPLLQSNFVEWSTGHFSRATPAILPEMDPESAIFHHKASRYKRNECLRKDASIEQVCVLTKRLDEQTFIVRNPRVPAVVKFHPYDPHLAVADKSHCSVWDWEKGSLLCTWHNCNAKEARITALEYVNAHEENCLLVGTDEGAVRVWKNFLPSDEFDEDVKNPGDPQLVTSWQVLSELLPSTKGSGIVMHWSQTAQQLAVSGDVRVVRLWDVAKELRILDLPTGAESCITCLSRERDGSPLLVAGCGDGSVRLYDIRKPSAEARVMTWREHNGYILEVFLQSLPTGPQRVISGCVPGDVRIWELRKPTSVSCKVTSPMMTAMTVHPQANIYACGSVNQFIGVYTTSGEQLSAIKYHDGFMGQRIGPVSCLTFHRHLVRLAAGSTDAFISVYSLNAFKPWTPGIVNIRQIFMQRHPGVLYGNFLPNQHPSSVTVRSMSGQSSGKQNHRSTIMYVASVGILILGLSYAAVPLYRIFCQAYSFGGTVNENTDLVEKMRQVPSRKVKIRFNADTAASLRWNFKPQQTEIFVDMPVFFYIDPEFAEDPKMENVTEITLSYTFFEAKQGLELPVPAFHVT</sequence>
<dbReference type="GO" id="GO:0005507">
    <property type="term" value="F:copper ion binding"/>
    <property type="evidence" value="ECO:0007669"/>
    <property type="project" value="InterPro"/>
</dbReference>
<name>A0A7R9A583_9CRUS</name>
<accession>A0A7R9A583</accession>
<keyword evidence="5" id="KW-1185">Reference proteome</keyword>
<protein>
    <submittedName>
        <fullName evidence="4">Uncharacterized protein</fullName>
    </submittedName>
</protein>
<organism evidence="4">
    <name type="scientific">Darwinula stevensoni</name>
    <dbReference type="NCBI Taxonomy" id="69355"/>
    <lineage>
        <taxon>Eukaryota</taxon>
        <taxon>Metazoa</taxon>
        <taxon>Ecdysozoa</taxon>
        <taxon>Arthropoda</taxon>
        <taxon>Crustacea</taxon>
        <taxon>Oligostraca</taxon>
        <taxon>Ostracoda</taxon>
        <taxon>Podocopa</taxon>
        <taxon>Podocopida</taxon>
        <taxon>Darwinulocopina</taxon>
        <taxon>Darwinuloidea</taxon>
        <taxon>Darwinulidae</taxon>
        <taxon>Darwinula</taxon>
    </lineage>
</organism>
<dbReference type="Gene3D" id="2.130.10.10">
    <property type="entry name" value="YVTN repeat-like/Quinoprotein amine dehydrogenase"/>
    <property type="match status" value="2"/>
</dbReference>
<dbReference type="GO" id="GO:0030307">
    <property type="term" value="P:positive regulation of cell growth"/>
    <property type="evidence" value="ECO:0007669"/>
    <property type="project" value="TreeGrafter"/>
</dbReference>
<keyword evidence="3" id="KW-0472">Membrane</keyword>
<dbReference type="GO" id="GO:0038202">
    <property type="term" value="P:TORC1 signaling"/>
    <property type="evidence" value="ECO:0007669"/>
    <property type="project" value="TreeGrafter"/>
</dbReference>
<dbReference type="InterPro" id="IPR015943">
    <property type="entry name" value="WD40/YVTN_repeat-like_dom_sf"/>
</dbReference>
<proteinExistence type="predicted"/>
<comment type="subcellular location">
    <subcellularLocation>
        <location evidence="1">Mitochondrion inner membrane</location>
        <topology evidence="1">Single-pass membrane protein</topology>
        <orientation evidence="1">Intermembrane side</orientation>
    </subcellularLocation>
</comment>
<dbReference type="EMBL" id="LR901205">
    <property type="protein sequence ID" value="CAD7248054.1"/>
    <property type="molecule type" value="Genomic_DNA"/>
</dbReference>
<dbReference type="GO" id="GO:0009267">
    <property type="term" value="P:cellular response to starvation"/>
    <property type="evidence" value="ECO:0007669"/>
    <property type="project" value="TreeGrafter"/>
</dbReference>
<dbReference type="GO" id="GO:0005743">
    <property type="term" value="C:mitochondrial inner membrane"/>
    <property type="evidence" value="ECO:0007669"/>
    <property type="project" value="UniProtKB-SubCell"/>
</dbReference>
<evidence type="ECO:0000313" key="4">
    <source>
        <dbReference type="EMBL" id="CAD7248054.1"/>
    </source>
</evidence>
<keyword evidence="3" id="KW-0812">Transmembrane</keyword>
<feature type="compositionally biased region" description="Polar residues" evidence="2">
    <location>
        <begin position="128"/>
        <end position="144"/>
    </location>
</feature>
<evidence type="ECO:0000256" key="1">
    <source>
        <dbReference type="ARBA" id="ARBA00004243"/>
    </source>
</evidence>
<dbReference type="Pfam" id="PF00400">
    <property type="entry name" value="WD40"/>
    <property type="match status" value="1"/>
</dbReference>
<dbReference type="InterPro" id="IPR007533">
    <property type="entry name" value="Cyt_c_oxidase_assmbl_CtaG"/>
</dbReference>
<dbReference type="InterPro" id="IPR023471">
    <property type="entry name" value="CtaG/Cox11_dom_sf"/>
</dbReference>
<dbReference type="PANTHER" id="PTHR12848:SF16">
    <property type="entry name" value="REGULATORY-ASSOCIATED PROTEIN OF MTOR"/>
    <property type="match status" value="1"/>
</dbReference>
<dbReference type="InterPro" id="IPR036322">
    <property type="entry name" value="WD40_repeat_dom_sf"/>
</dbReference>
<dbReference type="InterPro" id="IPR004083">
    <property type="entry name" value="Raptor"/>
</dbReference>
<evidence type="ECO:0000256" key="2">
    <source>
        <dbReference type="SAM" id="MobiDB-lite"/>
    </source>
</evidence>
<dbReference type="Gene3D" id="2.60.370.10">
    <property type="entry name" value="Ctag/Cox11"/>
    <property type="match status" value="2"/>
</dbReference>
<dbReference type="GO" id="GO:0071230">
    <property type="term" value="P:cellular response to amino acid stimulus"/>
    <property type="evidence" value="ECO:0007669"/>
    <property type="project" value="TreeGrafter"/>
</dbReference>
<dbReference type="SMART" id="SM00320">
    <property type="entry name" value="WD40"/>
    <property type="match status" value="7"/>
</dbReference>
<feature type="region of interest" description="Disordered" evidence="2">
    <location>
        <begin position="128"/>
        <end position="163"/>
    </location>
</feature>
<dbReference type="SUPFAM" id="SSF110111">
    <property type="entry name" value="Ctag/Cox11"/>
    <property type="match status" value="1"/>
</dbReference>
<dbReference type="InterPro" id="IPR001680">
    <property type="entry name" value="WD40_rpt"/>
</dbReference>
<evidence type="ECO:0000313" key="5">
    <source>
        <dbReference type="Proteomes" id="UP000677054"/>
    </source>
</evidence>
<dbReference type="Proteomes" id="UP000677054">
    <property type="component" value="Unassembled WGS sequence"/>
</dbReference>
<dbReference type="PANTHER" id="PTHR12848">
    <property type="entry name" value="REGULATORY-ASSOCIATED PROTEIN OF MTOR"/>
    <property type="match status" value="1"/>
</dbReference>
<keyword evidence="3" id="KW-1133">Transmembrane helix</keyword>
<dbReference type="AlphaFoldDB" id="A0A7R9A583"/>
<reference evidence="4" key="1">
    <citation type="submission" date="2020-11" db="EMBL/GenBank/DDBJ databases">
        <authorList>
            <person name="Tran Van P."/>
        </authorList>
    </citation>
    <scope>NUCLEOTIDE SEQUENCE</scope>
</reference>
<dbReference type="SUPFAM" id="SSF50978">
    <property type="entry name" value="WD40 repeat-like"/>
    <property type="match status" value="1"/>
</dbReference>
<evidence type="ECO:0000256" key="3">
    <source>
        <dbReference type="SAM" id="Phobius"/>
    </source>
</evidence>
<feature type="transmembrane region" description="Helical" evidence="3">
    <location>
        <begin position="654"/>
        <end position="675"/>
    </location>
</feature>
<dbReference type="Pfam" id="PF04442">
    <property type="entry name" value="CtaG_Cox11"/>
    <property type="match status" value="1"/>
</dbReference>
<dbReference type="OrthoDB" id="1704689at2759"/>
<dbReference type="GO" id="GO:0031931">
    <property type="term" value="C:TORC1 complex"/>
    <property type="evidence" value="ECO:0007669"/>
    <property type="project" value="InterPro"/>
</dbReference>
<dbReference type="GO" id="GO:0030674">
    <property type="term" value="F:protein-macromolecule adaptor activity"/>
    <property type="evidence" value="ECO:0007669"/>
    <property type="project" value="TreeGrafter"/>
</dbReference>
<dbReference type="GO" id="GO:0010506">
    <property type="term" value="P:regulation of autophagy"/>
    <property type="evidence" value="ECO:0007669"/>
    <property type="project" value="TreeGrafter"/>
</dbReference>
<dbReference type="EMBL" id="CAJPEV010001688">
    <property type="protein sequence ID" value="CAG0893874.1"/>
    <property type="molecule type" value="Genomic_DNA"/>
</dbReference>